<evidence type="ECO:0000256" key="1">
    <source>
        <dbReference type="SAM" id="Phobius"/>
    </source>
</evidence>
<dbReference type="AlphaFoldDB" id="A0A897MW45"/>
<keyword evidence="1" id="KW-0812">Transmembrane</keyword>
<gene>
    <name evidence="2" type="ORF">HSR121_2007</name>
</gene>
<dbReference type="EMBL" id="CP064787">
    <property type="protein sequence ID" value="QSG06340.1"/>
    <property type="molecule type" value="Genomic_DNA"/>
</dbReference>
<accession>A0A897MW45</accession>
<keyword evidence="1" id="KW-0472">Membrane</keyword>
<evidence type="ECO:0000313" key="3">
    <source>
        <dbReference type="Proteomes" id="UP000663525"/>
    </source>
</evidence>
<proteinExistence type="predicted"/>
<keyword evidence="1" id="KW-1133">Transmembrane helix</keyword>
<protein>
    <submittedName>
        <fullName evidence="2">Putative membrane protein</fullName>
    </submittedName>
</protein>
<dbReference type="RefSeq" id="WP_229112790.1">
    <property type="nucleotide sequence ID" value="NZ_CP064787.1"/>
</dbReference>
<feature type="transmembrane region" description="Helical" evidence="1">
    <location>
        <begin position="37"/>
        <end position="53"/>
    </location>
</feature>
<evidence type="ECO:0000313" key="2">
    <source>
        <dbReference type="EMBL" id="QSG06340.1"/>
    </source>
</evidence>
<dbReference type="GeneID" id="68855580"/>
<sequence>MTGWEDPILAFGGWVLNLAAMATVLNKDAAVPRTHSVPVFLTMILYLAAYWSLGLTGAAWSVVAASVIWLYIIFYRNPKDNDN</sequence>
<name>A0A897MW45_9EURY</name>
<organism evidence="2 3">
    <name type="scientific">Halapricum desulfuricans</name>
    <dbReference type="NCBI Taxonomy" id="2841257"/>
    <lineage>
        <taxon>Archaea</taxon>
        <taxon>Methanobacteriati</taxon>
        <taxon>Methanobacteriota</taxon>
        <taxon>Stenosarchaea group</taxon>
        <taxon>Halobacteria</taxon>
        <taxon>Halobacteriales</taxon>
        <taxon>Haloarculaceae</taxon>
        <taxon>Halapricum</taxon>
    </lineage>
</organism>
<feature type="transmembrane region" description="Helical" evidence="1">
    <location>
        <begin position="6"/>
        <end position="25"/>
    </location>
</feature>
<reference evidence="2" key="1">
    <citation type="submission" date="2020-11" db="EMBL/GenBank/DDBJ databases">
        <title>Carbohydrate-dependent, anaerobic sulfur respiration: A novel catabolism in halophilic archaea.</title>
        <authorList>
            <person name="Sorokin D.Y."/>
            <person name="Messina E."/>
            <person name="Smedile F."/>
            <person name="La Cono V."/>
            <person name="Hallsworth J.E."/>
            <person name="Yakimov M.M."/>
        </authorList>
    </citation>
    <scope>NUCLEOTIDE SEQUENCE</scope>
    <source>
        <strain evidence="2">HSR12-1</strain>
    </source>
</reference>
<dbReference type="Proteomes" id="UP000663525">
    <property type="component" value="Chromosome"/>
</dbReference>